<dbReference type="EMBL" id="CM029047">
    <property type="protein sequence ID" value="KAG2583897.1"/>
    <property type="molecule type" value="Genomic_DNA"/>
</dbReference>
<keyword evidence="1" id="KW-0472">Membrane</keyword>
<comment type="caution">
    <text evidence="2">The sequence shown here is derived from an EMBL/GenBank/DDBJ whole genome shotgun (WGS) entry which is preliminary data.</text>
</comment>
<feature type="transmembrane region" description="Helical" evidence="1">
    <location>
        <begin position="85"/>
        <end position="105"/>
    </location>
</feature>
<evidence type="ECO:0000313" key="3">
    <source>
        <dbReference type="Proteomes" id="UP000823388"/>
    </source>
</evidence>
<dbReference type="Proteomes" id="UP000823388">
    <property type="component" value="Chromosome 6K"/>
</dbReference>
<accession>A0A8T0RDB7</accession>
<dbReference type="AlphaFoldDB" id="A0A8T0RDB7"/>
<organism evidence="2 3">
    <name type="scientific">Panicum virgatum</name>
    <name type="common">Blackwell switchgrass</name>
    <dbReference type="NCBI Taxonomy" id="38727"/>
    <lineage>
        <taxon>Eukaryota</taxon>
        <taxon>Viridiplantae</taxon>
        <taxon>Streptophyta</taxon>
        <taxon>Embryophyta</taxon>
        <taxon>Tracheophyta</taxon>
        <taxon>Spermatophyta</taxon>
        <taxon>Magnoliopsida</taxon>
        <taxon>Liliopsida</taxon>
        <taxon>Poales</taxon>
        <taxon>Poaceae</taxon>
        <taxon>PACMAD clade</taxon>
        <taxon>Panicoideae</taxon>
        <taxon>Panicodae</taxon>
        <taxon>Paniceae</taxon>
        <taxon>Panicinae</taxon>
        <taxon>Panicum</taxon>
        <taxon>Panicum sect. Hiantes</taxon>
    </lineage>
</organism>
<keyword evidence="1" id="KW-1133">Transmembrane helix</keyword>
<name>A0A8T0RDB7_PANVG</name>
<sequence>MAPSDYAAFLAWAAAALVVYAGADVANRRGWVRVDYRPKAAVMLLTGLAIQRAAGPEPGQSRVRQAVVAESAAGRAPMDEASSSVSLLVITVCITCLVLTACVAVEAARRLRLVKCVTYSKLIKWGWCKRIGRSKIVKAKINKRTSVDDKPNKKAKK</sequence>
<protein>
    <submittedName>
        <fullName evidence="2">Uncharacterized protein</fullName>
    </submittedName>
</protein>
<keyword evidence="1" id="KW-0812">Transmembrane</keyword>
<gene>
    <name evidence="2" type="ORF">PVAP13_6KG250200</name>
</gene>
<proteinExistence type="predicted"/>
<reference evidence="2" key="1">
    <citation type="submission" date="2020-05" db="EMBL/GenBank/DDBJ databases">
        <title>WGS assembly of Panicum virgatum.</title>
        <authorList>
            <person name="Lovell J.T."/>
            <person name="Jenkins J."/>
            <person name="Shu S."/>
            <person name="Juenger T.E."/>
            <person name="Schmutz J."/>
        </authorList>
    </citation>
    <scope>NUCLEOTIDE SEQUENCE</scope>
    <source>
        <strain evidence="2">AP13</strain>
    </source>
</reference>
<keyword evidence="3" id="KW-1185">Reference proteome</keyword>
<evidence type="ECO:0000313" key="2">
    <source>
        <dbReference type="EMBL" id="KAG2583897.1"/>
    </source>
</evidence>
<evidence type="ECO:0000256" key="1">
    <source>
        <dbReference type="SAM" id="Phobius"/>
    </source>
</evidence>